<dbReference type="RefSeq" id="WP_249477728.1">
    <property type="nucleotide sequence ID" value="NZ_CP097218.1"/>
</dbReference>
<dbReference type="PANTHER" id="PTHR43214">
    <property type="entry name" value="TWO-COMPONENT RESPONSE REGULATOR"/>
    <property type="match status" value="1"/>
</dbReference>
<evidence type="ECO:0000256" key="2">
    <source>
        <dbReference type="ARBA" id="ARBA00023015"/>
    </source>
</evidence>
<dbReference type="CDD" id="cd17535">
    <property type="entry name" value="REC_NarL-like"/>
    <property type="match status" value="1"/>
</dbReference>
<dbReference type="InterPro" id="IPR000792">
    <property type="entry name" value="Tscrpt_reg_LuxR_C"/>
</dbReference>
<keyword evidence="9" id="KW-1185">Reference proteome</keyword>
<reference evidence="8" key="1">
    <citation type="submission" date="2022-05" db="EMBL/GenBank/DDBJ databases">
        <title>Genomic analysis of Brachybacterium sp. CBA3104.</title>
        <authorList>
            <person name="Roh S.W."/>
            <person name="Kim Y.B."/>
            <person name="Kim Y."/>
        </authorList>
    </citation>
    <scope>NUCLEOTIDE SEQUENCE</scope>
    <source>
        <strain evidence="8">CBA3104</strain>
    </source>
</reference>
<accession>A0ABY4N376</accession>
<dbReference type="InterPro" id="IPR011006">
    <property type="entry name" value="CheY-like_superfamily"/>
</dbReference>
<proteinExistence type="predicted"/>
<dbReference type="PROSITE" id="PS50043">
    <property type="entry name" value="HTH_LUXR_2"/>
    <property type="match status" value="1"/>
</dbReference>
<feature type="modified residue" description="4-aspartylphosphate" evidence="5">
    <location>
        <position position="60"/>
    </location>
</feature>
<dbReference type="InterPro" id="IPR039420">
    <property type="entry name" value="WalR-like"/>
</dbReference>
<dbReference type="PROSITE" id="PS50110">
    <property type="entry name" value="RESPONSE_REGULATORY"/>
    <property type="match status" value="1"/>
</dbReference>
<keyword evidence="3" id="KW-0238">DNA-binding</keyword>
<keyword evidence="2" id="KW-0805">Transcription regulation</keyword>
<evidence type="ECO:0000256" key="5">
    <source>
        <dbReference type="PROSITE-ProRule" id="PRU00169"/>
    </source>
</evidence>
<dbReference type="Proteomes" id="UP001055868">
    <property type="component" value="Chromosome"/>
</dbReference>
<protein>
    <submittedName>
        <fullName evidence="8">Response regulator transcription factor</fullName>
    </submittedName>
</protein>
<evidence type="ECO:0000313" key="9">
    <source>
        <dbReference type="Proteomes" id="UP001055868"/>
    </source>
</evidence>
<keyword evidence="1 5" id="KW-0597">Phosphoprotein</keyword>
<feature type="domain" description="HTH luxR-type" evidence="6">
    <location>
        <begin position="146"/>
        <end position="211"/>
    </location>
</feature>
<evidence type="ECO:0000259" key="7">
    <source>
        <dbReference type="PROSITE" id="PS50110"/>
    </source>
</evidence>
<dbReference type="Pfam" id="PF00072">
    <property type="entry name" value="Response_reg"/>
    <property type="match status" value="1"/>
</dbReference>
<feature type="domain" description="Response regulatory" evidence="7">
    <location>
        <begin position="9"/>
        <end position="125"/>
    </location>
</feature>
<keyword evidence="4" id="KW-0804">Transcription</keyword>
<evidence type="ECO:0000313" key="8">
    <source>
        <dbReference type="EMBL" id="UQN28599.1"/>
    </source>
</evidence>
<evidence type="ECO:0000259" key="6">
    <source>
        <dbReference type="PROSITE" id="PS50043"/>
    </source>
</evidence>
<dbReference type="Pfam" id="PF00196">
    <property type="entry name" value="GerE"/>
    <property type="match status" value="1"/>
</dbReference>
<evidence type="ECO:0000256" key="1">
    <source>
        <dbReference type="ARBA" id="ARBA00022553"/>
    </source>
</evidence>
<dbReference type="InterPro" id="IPR016032">
    <property type="entry name" value="Sig_transdc_resp-reg_C-effctor"/>
</dbReference>
<name>A0ABY4N376_9MICO</name>
<dbReference type="EMBL" id="CP097218">
    <property type="protein sequence ID" value="UQN28599.1"/>
    <property type="molecule type" value="Genomic_DNA"/>
</dbReference>
<dbReference type="InterPro" id="IPR058245">
    <property type="entry name" value="NreC/VraR/RcsB-like_REC"/>
</dbReference>
<dbReference type="PANTHER" id="PTHR43214:SF24">
    <property type="entry name" value="TRANSCRIPTIONAL REGULATORY PROTEIN NARL-RELATED"/>
    <property type="match status" value="1"/>
</dbReference>
<dbReference type="PROSITE" id="PS00622">
    <property type="entry name" value="HTH_LUXR_1"/>
    <property type="match status" value="1"/>
</dbReference>
<evidence type="ECO:0000256" key="4">
    <source>
        <dbReference type="ARBA" id="ARBA00023163"/>
    </source>
</evidence>
<dbReference type="SUPFAM" id="SSF52172">
    <property type="entry name" value="CheY-like"/>
    <property type="match status" value="1"/>
</dbReference>
<evidence type="ECO:0000256" key="3">
    <source>
        <dbReference type="ARBA" id="ARBA00023125"/>
    </source>
</evidence>
<dbReference type="PRINTS" id="PR00038">
    <property type="entry name" value="HTHLUXR"/>
</dbReference>
<dbReference type="CDD" id="cd06170">
    <property type="entry name" value="LuxR_C_like"/>
    <property type="match status" value="1"/>
</dbReference>
<dbReference type="SMART" id="SM00421">
    <property type="entry name" value="HTH_LUXR"/>
    <property type="match status" value="1"/>
</dbReference>
<organism evidence="8 9">
    <name type="scientific">Brachybacterium kimchii</name>
    <dbReference type="NCBI Taxonomy" id="2942909"/>
    <lineage>
        <taxon>Bacteria</taxon>
        <taxon>Bacillati</taxon>
        <taxon>Actinomycetota</taxon>
        <taxon>Actinomycetes</taxon>
        <taxon>Micrococcales</taxon>
        <taxon>Dermabacteraceae</taxon>
        <taxon>Brachybacterium</taxon>
    </lineage>
</organism>
<sequence>MRAETAALRVLLVDDQQLLRRGLTMLLSTVTDLEIAGEAADGAEALAVLDRRPVDVVLTDARMPGMDGVELVARCAERHPRLPVLLLTTFDDDALVQGALAAGASGFLLKDTSTDALADAVRAVASGGMVIDPRVARAAMRRPDAQADTLAILTRTERLVAEQVARGRTNTEIAAELVLAEGTVKNHVSALLRKLSARDRTALALDLYKTLGG</sequence>
<dbReference type="Gene3D" id="3.40.50.2300">
    <property type="match status" value="1"/>
</dbReference>
<gene>
    <name evidence="8" type="ORF">M4486_13300</name>
</gene>
<dbReference type="SMART" id="SM00448">
    <property type="entry name" value="REC"/>
    <property type="match status" value="1"/>
</dbReference>
<dbReference type="SUPFAM" id="SSF46894">
    <property type="entry name" value="C-terminal effector domain of the bipartite response regulators"/>
    <property type="match status" value="1"/>
</dbReference>
<dbReference type="InterPro" id="IPR001789">
    <property type="entry name" value="Sig_transdc_resp-reg_receiver"/>
</dbReference>